<organism evidence="4 5">
    <name type="scientific">Scyliorhinus torazame</name>
    <name type="common">Cloudy catshark</name>
    <name type="synonym">Catulus torazame</name>
    <dbReference type="NCBI Taxonomy" id="75743"/>
    <lineage>
        <taxon>Eukaryota</taxon>
        <taxon>Metazoa</taxon>
        <taxon>Chordata</taxon>
        <taxon>Craniata</taxon>
        <taxon>Vertebrata</taxon>
        <taxon>Chondrichthyes</taxon>
        <taxon>Elasmobranchii</taxon>
        <taxon>Galeomorphii</taxon>
        <taxon>Galeoidea</taxon>
        <taxon>Carcharhiniformes</taxon>
        <taxon>Scyliorhinidae</taxon>
        <taxon>Scyliorhinus</taxon>
    </lineage>
</organism>
<feature type="transmembrane region" description="Helical" evidence="2">
    <location>
        <begin position="182"/>
        <end position="205"/>
    </location>
</feature>
<feature type="chain" id="PRO_5019306083" evidence="3">
    <location>
        <begin position="22"/>
        <end position="288"/>
    </location>
</feature>
<protein>
    <submittedName>
        <fullName evidence="4">Uncharacterized protein</fullName>
    </submittedName>
</protein>
<gene>
    <name evidence="4" type="ORF">scyTo_0007824</name>
</gene>
<proteinExistence type="predicted"/>
<keyword evidence="2" id="KW-0812">Transmembrane</keyword>
<dbReference type="Proteomes" id="UP000288216">
    <property type="component" value="Unassembled WGS sequence"/>
</dbReference>
<name>A0A401NYW9_SCYTO</name>
<keyword evidence="3" id="KW-0732">Signal</keyword>
<reference evidence="4 5" key="1">
    <citation type="journal article" date="2018" name="Nat. Ecol. Evol.">
        <title>Shark genomes provide insights into elasmobranch evolution and the origin of vertebrates.</title>
        <authorList>
            <person name="Hara Y"/>
            <person name="Yamaguchi K"/>
            <person name="Onimaru K"/>
            <person name="Kadota M"/>
            <person name="Koyanagi M"/>
            <person name="Keeley SD"/>
            <person name="Tatsumi K"/>
            <person name="Tanaka K"/>
            <person name="Motone F"/>
            <person name="Kageyama Y"/>
            <person name="Nozu R"/>
            <person name="Adachi N"/>
            <person name="Nishimura O"/>
            <person name="Nakagawa R"/>
            <person name="Tanegashima C"/>
            <person name="Kiyatake I"/>
            <person name="Matsumoto R"/>
            <person name="Murakumo K"/>
            <person name="Nishida K"/>
            <person name="Terakita A"/>
            <person name="Kuratani S"/>
            <person name="Sato K"/>
            <person name="Hyodo S Kuraku.S."/>
        </authorList>
    </citation>
    <scope>NUCLEOTIDE SEQUENCE [LARGE SCALE GENOMIC DNA]</scope>
</reference>
<dbReference type="OrthoDB" id="9937655at2759"/>
<evidence type="ECO:0000256" key="2">
    <source>
        <dbReference type="SAM" id="Phobius"/>
    </source>
</evidence>
<feature type="signal peptide" evidence="3">
    <location>
        <begin position="1"/>
        <end position="21"/>
    </location>
</feature>
<keyword evidence="2" id="KW-0472">Membrane</keyword>
<evidence type="ECO:0000256" key="1">
    <source>
        <dbReference type="SAM" id="MobiDB-lite"/>
    </source>
</evidence>
<accession>A0A401NYW9</accession>
<dbReference type="AlphaFoldDB" id="A0A401NYW9"/>
<comment type="caution">
    <text evidence="4">The sequence shown here is derived from an EMBL/GenBank/DDBJ whole genome shotgun (WGS) entry which is preliminary data.</text>
</comment>
<evidence type="ECO:0000313" key="5">
    <source>
        <dbReference type="Proteomes" id="UP000288216"/>
    </source>
</evidence>
<keyword evidence="2" id="KW-1133">Transmembrane helix</keyword>
<keyword evidence="5" id="KW-1185">Reference proteome</keyword>
<dbReference type="EMBL" id="BFAA01002903">
    <property type="protein sequence ID" value="GCB66102.1"/>
    <property type="molecule type" value="Genomic_DNA"/>
</dbReference>
<dbReference type="OMA" id="AIYCTKC"/>
<evidence type="ECO:0000313" key="4">
    <source>
        <dbReference type="EMBL" id="GCB66102.1"/>
    </source>
</evidence>
<sequence length="288" mass="31086">MATSTVPKGLIVAFVLAFCESQDNTSSQLATFGETSTLSTVQTLFTKNISESSHVNLRNASFGLPEKATFANKTKKAITQTPLHTYLLSQSQVPKTLRLSKETNTVLGDVNKEPSNPSEIFVSEDELLASQRVTTGPTLSNVLENTNGTTLALTSAIYGTSQGNTCINPSEVSIFGLKTWKFSLISAVIPVFLAIEALALAIYCTKCKTRGRKAMPAKSCEDSEAAETINAESNENTLTVNNTTVSQAKFPLETSETQCFSEVEKEAMDEQPQDPSNRDTGDEDIFTA</sequence>
<evidence type="ECO:0000256" key="3">
    <source>
        <dbReference type="SAM" id="SignalP"/>
    </source>
</evidence>
<feature type="region of interest" description="Disordered" evidence="1">
    <location>
        <begin position="261"/>
        <end position="288"/>
    </location>
</feature>